<dbReference type="GO" id="GO:0003677">
    <property type="term" value="F:DNA binding"/>
    <property type="evidence" value="ECO:0007669"/>
    <property type="project" value="UniProtKB-KW"/>
</dbReference>
<dbReference type="Pfam" id="PF02082">
    <property type="entry name" value="Rrf2"/>
    <property type="match status" value="1"/>
</dbReference>
<dbReference type="GO" id="GO:0003700">
    <property type="term" value="F:DNA-binding transcription factor activity"/>
    <property type="evidence" value="ECO:0007669"/>
    <property type="project" value="TreeGrafter"/>
</dbReference>
<dbReference type="PROSITE" id="PS01332">
    <property type="entry name" value="HTH_RRF2_1"/>
    <property type="match status" value="1"/>
</dbReference>
<dbReference type="InterPro" id="IPR036388">
    <property type="entry name" value="WH-like_DNA-bd_sf"/>
</dbReference>
<organism evidence="2">
    <name type="scientific">Methylophaga aminisulfidivorans</name>
    <dbReference type="NCBI Taxonomy" id="230105"/>
    <lineage>
        <taxon>Bacteria</taxon>
        <taxon>Pseudomonadati</taxon>
        <taxon>Pseudomonadota</taxon>
        <taxon>Gammaproteobacteria</taxon>
        <taxon>Thiotrichales</taxon>
        <taxon>Piscirickettsiaceae</taxon>
        <taxon>Methylophaga</taxon>
    </lineage>
</organism>
<dbReference type="InterPro" id="IPR030489">
    <property type="entry name" value="TR_Rrf2-type_CS"/>
</dbReference>
<comment type="caution">
    <text evidence="2">The sequence shown here is derived from an EMBL/GenBank/DDBJ whole genome shotgun (WGS) entry which is preliminary data.</text>
</comment>
<protein>
    <submittedName>
        <fullName evidence="2">Rrf2 family transcriptional regulator</fullName>
    </submittedName>
</protein>
<dbReference type="FunFam" id="1.10.10.10:FF:000026">
    <property type="entry name" value="HTH-type transcriptional regulator IscR"/>
    <property type="match status" value="1"/>
</dbReference>
<dbReference type="PANTHER" id="PTHR33221:SF5">
    <property type="entry name" value="HTH-TYPE TRANSCRIPTIONAL REGULATOR ISCR"/>
    <property type="match status" value="1"/>
</dbReference>
<dbReference type="GO" id="GO:0005829">
    <property type="term" value="C:cytosol"/>
    <property type="evidence" value="ECO:0007669"/>
    <property type="project" value="TreeGrafter"/>
</dbReference>
<dbReference type="Proteomes" id="UP000886384">
    <property type="component" value="Unassembled WGS sequence"/>
</dbReference>
<dbReference type="InterPro" id="IPR036390">
    <property type="entry name" value="WH_DNA-bd_sf"/>
</dbReference>
<reference evidence="2" key="1">
    <citation type="journal article" date="2020" name="mSystems">
        <title>Genome- and Community-Level Interaction Insights into Carbon Utilization and Element Cycling Functions of Hydrothermarchaeota in Hydrothermal Sediment.</title>
        <authorList>
            <person name="Zhou Z."/>
            <person name="Liu Y."/>
            <person name="Xu W."/>
            <person name="Pan J."/>
            <person name="Luo Z.H."/>
            <person name="Li M."/>
        </authorList>
    </citation>
    <scope>NUCLEOTIDE SEQUENCE [LARGE SCALE GENOMIC DNA]</scope>
    <source>
        <strain evidence="2">HyVt-380</strain>
    </source>
</reference>
<name>A0A7C1VZF0_9GAMM</name>
<dbReference type="AlphaFoldDB" id="A0A7C1VZF0"/>
<evidence type="ECO:0000256" key="1">
    <source>
        <dbReference type="ARBA" id="ARBA00023125"/>
    </source>
</evidence>
<dbReference type="Gene3D" id="1.10.10.10">
    <property type="entry name" value="Winged helix-like DNA-binding domain superfamily/Winged helix DNA-binding domain"/>
    <property type="match status" value="1"/>
</dbReference>
<dbReference type="EMBL" id="DRHY01000073">
    <property type="protein sequence ID" value="HEC73357.1"/>
    <property type="molecule type" value="Genomic_DNA"/>
</dbReference>
<evidence type="ECO:0000313" key="2">
    <source>
        <dbReference type="EMBL" id="HEC73357.1"/>
    </source>
</evidence>
<proteinExistence type="predicted"/>
<keyword evidence="1" id="KW-0238">DNA-binding</keyword>
<accession>A0A7C1VZF0</accession>
<dbReference type="NCBIfam" id="TIGR00738">
    <property type="entry name" value="rrf2_super"/>
    <property type="match status" value="1"/>
</dbReference>
<dbReference type="SUPFAM" id="SSF46785">
    <property type="entry name" value="Winged helix' DNA-binding domain"/>
    <property type="match status" value="1"/>
</dbReference>
<dbReference type="InterPro" id="IPR000944">
    <property type="entry name" value="Tscrpt_reg_Rrf2"/>
</dbReference>
<gene>
    <name evidence="2" type="ORF">ENI26_03175</name>
</gene>
<sequence>MLDLSLNYGLGAITLADISERQGISLSYLEQLFARLRKQGLVSSSRGPGGGYRLSRTAENITVLDVIAAVDEKVDTTQCEGKQNCRGEEQCLSHELWQSLSDQIRVYLSGITLDQVVRDYEKNRNGEQVIQFDTF</sequence>
<dbReference type="PANTHER" id="PTHR33221">
    <property type="entry name" value="WINGED HELIX-TURN-HELIX TRANSCRIPTIONAL REGULATOR, RRF2 FAMILY"/>
    <property type="match status" value="1"/>
</dbReference>
<dbReference type="PROSITE" id="PS51197">
    <property type="entry name" value="HTH_RRF2_2"/>
    <property type="match status" value="1"/>
</dbReference>